<dbReference type="EMBL" id="KY774314">
    <property type="protein sequence ID" value="ART30776.1"/>
    <property type="molecule type" value="Genomic_DNA"/>
</dbReference>
<accession>A0A1Y0B013</accession>
<organism evidence="1">
    <name type="scientific">Utricularia reniformis</name>
    <dbReference type="NCBI Taxonomy" id="192314"/>
    <lineage>
        <taxon>Eukaryota</taxon>
        <taxon>Viridiplantae</taxon>
        <taxon>Streptophyta</taxon>
        <taxon>Embryophyta</taxon>
        <taxon>Tracheophyta</taxon>
        <taxon>Spermatophyta</taxon>
        <taxon>Magnoliopsida</taxon>
        <taxon>eudicotyledons</taxon>
        <taxon>Gunneridae</taxon>
        <taxon>Pentapetalae</taxon>
        <taxon>asterids</taxon>
        <taxon>lamiids</taxon>
        <taxon>Lamiales</taxon>
        <taxon>Lentibulariaceae</taxon>
        <taxon>Utricularia</taxon>
    </lineage>
</organism>
<sequence>MIPVLPLSYHYSYTLIPLLKPLDETDISFYHSRMTVQPLSIRISKQSKKTLLFLKKLMIS</sequence>
<proteinExistence type="predicted"/>
<dbReference type="AlphaFoldDB" id="A0A1Y0B013"/>
<name>A0A1Y0B013_9LAMI</name>
<protein>
    <submittedName>
        <fullName evidence="1">Uncharacterized protein</fullName>
    </submittedName>
</protein>
<keyword evidence="1" id="KW-0496">Mitochondrion</keyword>
<gene>
    <name evidence="1" type="ORF">AEK19_MT0520</name>
</gene>
<geneLocation type="mitochondrion" evidence="1"/>
<reference evidence="1" key="1">
    <citation type="submission" date="2017-03" db="EMBL/GenBank/DDBJ databases">
        <title>The mitochondrial genome of the carnivorous plant Utricularia reniformis (Lentibulariaceae): structure, comparative analysis and evolutionary landmarks.</title>
        <authorList>
            <person name="Silva S.R."/>
            <person name="Alvarenga D.O."/>
            <person name="Michael T.P."/>
            <person name="Miranda V.F.O."/>
            <person name="Varani A.M."/>
        </authorList>
    </citation>
    <scope>NUCLEOTIDE SEQUENCE</scope>
</reference>
<evidence type="ECO:0000313" key="1">
    <source>
        <dbReference type="EMBL" id="ART30776.1"/>
    </source>
</evidence>